<dbReference type="PANTHER" id="PTHR19134">
    <property type="entry name" value="RECEPTOR-TYPE TYROSINE-PROTEIN PHOSPHATASE"/>
    <property type="match status" value="1"/>
</dbReference>
<evidence type="ECO:0000313" key="3">
    <source>
        <dbReference type="EMBL" id="KAK9216466.1"/>
    </source>
</evidence>
<dbReference type="PROSITE" id="PS00383">
    <property type="entry name" value="TYR_PHOSPHATASE_1"/>
    <property type="match status" value="1"/>
</dbReference>
<organism evidence="3 4">
    <name type="scientific">Citrus x changshan-huyou</name>
    <dbReference type="NCBI Taxonomy" id="2935761"/>
    <lineage>
        <taxon>Eukaryota</taxon>
        <taxon>Viridiplantae</taxon>
        <taxon>Streptophyta</taxon>
        <taxon>Embryophyta</taxon>
        <taxon>Tracheophyta</taxon>
        <taxon>Spermatophyta</taxon>
        <taxon>Magnoliopsida</taxon>
        <taxon>eudicotyledons</taxon>
        <taxon>Gunneridae</taxon>
        <taxon>Pentapetalae</taxon>
        <taxon>rosids</taxon>
        <taxon>malvids</taxon>
        <taxon>Sapindales</taxon>
        <taxon>Rutaceae</taxon>
        <taxon>Aurantioideae</taxon>
        <taxon>Citrus</taxon>
    </lineage>
</organism>
<dbReference type="PRINTS" id="PR00700">
    <property type="entry name" value="PRTYPHPHTASE"/>
</dbReference>
<dbReference type="InterPro" id="IPR029021">
    <property type="entry name" value="Prot-tyrosine_phosphatase-like"/>
</dbReference>
<reference evidence="3 4" key="1">
    <citation type="submission" date="2024-05" db="EMBL/GenBank/DDBJ databases">
        <title>Haplotype-resolved chromosome-level genome assembly of Huyou (Citrus changshanensis).</title>
        <authorList>
            <person name="Miao C."/>
            <person name="Chen W."/>
            <person name="Wu Y."/>
            <person name="Wang L."/>
            <person name="Zhao S."/>
            <person name="Grierson D."/>
            <person name="Xu C."/>
            <person name="Chen K."/>
        </authorList>
    </citation>
    <scope>NUCLEOTIDE SEQUENCE [LARGE SCALE GENOMIC DNA]</scope>
    <source>
        <strain evidence="3">01-14</strain>
        <tissue evidence="3">Leaf</tissue>
    </source>
</reference>
<dbReference type="Pfam" id="PF00102">
    <property type="entry name" value="Y_phosphatase"/>
    <property type="match status" value="1"/>
</dbReference>
<name>A0AAP0QVA0_9ROSI</name>
<gene>
    <name evidence="3" type="ORF">WN944_008475</name>
</gene>
<dbReference type="InterPro" id="IPR000387">
    <property type="entry name" value="Tyr_Pase_dom"/>
</dbReference>
<dbReference type="InterPro" id="IPR050348">
    <property type="entry name" value="Protein-Tyr_Phosphatase"/>
</dbReference>
<feature type="domain" description="Tyrosine-protein phosphatase" evidence="1">
    <location>
        <begin position="1"/>
        <end position="116"/>
    </location>
</feature>
<dbReference type="InterPro" id="IPR000242">
    <property type="entry name" value="PTP_cat"/>
</dbReference>
<comment type="caution">
    <text evidence="3">The sequence shown here is derived from an EMBL/GenBank/DDBJ whole genome shotgun (WGS) entry which is preliminary data.</text>
</comment>
<dbReference type="Proteomes" id="UP001428341">
    <property type="component" value="Unassembled WGS sequence"/>
</dbReference>
<dbReference type="GO" id="GO:0004725">
    <property type="term" value="F:protein tyrosine phosphatase activity"/>
    <property type="evidence" value="ECO:0007669"/>
    <property type="project" value="InterPro"/>
</dbReference>
<evidence type="ECO:0000259" key="2">
    <source>
        <dbReference type="PROSITE" id="PS50056"/>
    </source>
</evidence>
<evidence type="ECO:0000259" key="1">
    <source>
        <dbReference type="PROSITE" id="PS50055"/>
    </source>
</evidence>
<dbReference type="Gene3D" id="3.90.190.10">
    <property type="entry name" value="Protein tyrosine phosphatase superfamily"/>
    <property type="match status" value="1"/>
</dbReference>
<dbReference type="PROSITE" id="PS50056">
    <property type="entry name" value="TYR_PHOSPHATASE_2"/>
    <property type="match status" value="1"/>
</dbReference>
<dbReference type="InterPro" id="IPR003595">
    <property type="entry name" value="Tyr_Pase_cat"/>
</dbReference>
<sequence length="132" mass="15012">MLFLLQSEEPPMSVLHIQYPEWPDHGVPRDTLAVREILKRIYNLPPNFGPIVVHCSAGIGRTGAYCTIHNTVQRILVGDMSALDLANTVKVFRSQRIGMVQTMEQYIFCHQAIVDELEDLISGFNSERTSKW</sequence>
<dbReference type="PANTHER" id="PTHR19134:SF449">
    <property type="entry name" value="TYROSINE-PROTEIN PHOSPHATASE 1"/>
    <property type="match status" value="1"/>
</dbReference>
<protein>
    <submittedName>
        <fullName evidence="3">Uncharacterized protein</fullName>
    </submittedName>
</protein>
<accession>A0AAP0QVA0</accession>
<dbReference type="SUPFAM" id="SSF52799">
    <property type="entry name" value="(Phosphotyrosine protein) phosphatases II"/>
    <property type="match status" value="1"/>
</dbReference>
<dbReference type="InterPro" id="IPR016130">
    <property type="entry name" value="Tyr_Pase_AS"/>
</dbReference>
<keyword evidence="4" id="KW-1185">Reference proteome</keyword>
<dbReference type="SMART" id="SM00404">
    <property type="entry name" value="PTPc_motif"/>
    <property type="match status" value="1"/>
</dbReference>
<proteinExistence type="predicted"/>
<evidence type="ECO:0000313" key="4">
    <source>
        <dbReference type="Proteomes" id="UP001428341"/>
    </source>
</evidence>
<dbReference type="AlphaFoldDB" id="A0AAP0QVA0"/>
<dbReference type="PROSITE" id="PS50055">
    <property type="entry name" value="TYR_PHOSPHATASE_PTP"/>
    <property type="match status" value="1"/>
</dbReference>
<dbReference type="EMBL" id="JBCGBO010000003">
    <property type="protein sequence ID" value="KAK9216466.1"/>
    <property type="molecule type" value="Genomic_DNA"/>
</dbReference>
<feature type="domain" description="Tyrosine specific protein phosphatases" evidence="2">
    <location>
        <begin position="35"/>
        <end position="107"/>
    </location>
</feature>
<dbReference type="SMART" id="SM00194">
    <property type="entry name" value="PTPc"/>
    <property type="match status" value="1"/>
</dbReference>